<dbReference type="InterPro" id="IPR050832">
    <property type="entry name" value="Bact_Acetyltransf"/>
</dbReference>
<feature type="domain" description="N-acetyltransferase" evidence="3">
    <location>
        <begin position="5"/>
        <end position="148"/>
    </location>
</feature>
<dbReference type="EMBL" id="JAMTCP010000011">
    <property type="protein sequence ID" value="MCP2258826.1"/>
    <property type="molecule type" value="Genomic_DNA"/>
</dbReference>
<evidence type="ECO:0000256" key="1">
    <source>
        <dbReference type="ARBA" id="ARBA00022679"/>
    </source>
</evidence>
<proteinExistence type="predicted"/>
<dbReference type="RefSeq" id="WP_253669740.1">
    <property type="nucleotide sequence ID" value="NZ_JAMTCP010000011.1"/>
</dbReference>
<protein>
    <submittedName>
        <fullName evidence="4">Acetyltransferase (GNAT) family protein</fullName>
    </submittedName>
</protein>
<dbReference type="InterPro" id="IPR000182">
    <property type="entry name" value="GNAT_dom"/>
</dbReference>
<dbReference type="InterPro" id="IPR016181">
    <property type="entry name" value="Acyl_CoA_acyltransferase"/>
</dbReference>
<dbReference type="PROSITE" id="PS51186">
    <property type="entry name" value="GNAT"/>
    <property type="match status" value="1"/>
</dbReference>
<dbReference type="Proteomes" id="UP001205311">
    <property type="component" value="Unassembled WGS sequence"/>
</dbReference>
<keyword evidence="2" id="KW-0012">Acyltransferase</keyword>
<dbReference type="CDD" id="cd04301">
    <property type="entry name" value="NAT_SF"/>
    <property type="match status" value="1"/>
</dbReference>
<evidence type="ECO:0000313" key="4">
    <source>
        <dbReference type="EMBL" id="MCP2258826.1"/>
    </source>
</evidence>
<sequence length="148" mass="16882">MNAVIEVGALRPGDRADWEELARGYKAFYRTTVPDEVYEETWRRLLDDTEIHGVGARRDGRLLGIAHYLFHATAWMADSCYLQDLFVAESARGHGVAGALIERVADAARERGAARLYWTTQQDNTRARALYDRVARFHGFIRYDHPLG</sequence>
<dbReference type="Gene3D" id="3.40.630.30">
    <property type="match status" value="1"/>
</dbReference>
<comment type="caution">
    <text evidence="4">The sequence shown here is derived from an EMBL/GenBank/DDBJ whole genome shotgun (WGS) entry which is preliminary data.</text>
</comment>
<gene>
    <name evidence="4" type="ORF">LX15_002524</name>
</gene>
<keyword evidence="5" id="KW-1185">Reference proteome</keyword>
<dbReference type="SUPFAM" id="SSF55729">
    <property type="entry name" value="Acyl-CoA N-acyltransferases (Nat)"/>
    <property type="match status" value="1"/>
</dbReference>
<accession>A0ABT1HTH4</accession>
<name>A0ABT1HTH4_STRSD</name>
<dbReference type="PANTHER" id="PTHR43877">
    <property type="entry name" value="AMINOALKYLPHOSPHONATE N-ACETYLTRANSFERASE-RELATED-RELATED"/>
    <property type="match status" value="1"/>
</dbReference>
<evidence type="ECO:0000256" key="2">
    <source>
        <dbReference type="ARBA" id="ARBA00023315"/>
    </source>
</evidence>
<dbReference type="Pfam" id="PF00583">
    <property type="entry name" value="Acetyltransf_1"/>
    <property type="match status" value="1"/>
</dbReference>
<organism evidence="4 5">
    <name type="scientific">Streptoalloteichus tenebrarius (strain ATCC 17920 / DSM 40477 / JCM 4838 / CBS 697.72 / NBRC 16177 / NCIMB 11028 / NRRL B-12390 / A12253. 1 / ISP 5477)</name>
    <name type="common">Streptomyces tenebrarius</name>
    <dbReference type="NCBI Taxonomy" id="1933"/>
    <lineage>
        <taxon>Bacteria</taxon>
        <taxon>Bacillati</taxon>
        <taxon>Actinomycetota</taxon>
        <taxon>Actinomycetes</taxon>
        <taxon>Pseudonocardiales</taxon>
        <taxon>Pseudonocardiaceae</taxon>
        <taxon>Streptoalloteichus</taxon>
    </lineage>
</organism>
<evidence type="ECO:0000259" key="3">
    <source>
        <dbReference type="PROSITE" id="PS51186"/>
    </source>
</evidence>
<dbReference type="PANTHER" id="PTHR43877:SF2">
    <property type="entry name" value="AMINOALKYLPHOSPHONATE N-ACETYLTRANSFERASE-RELATED"/>
    <property type="match status" value="1"/>
</dbReference>
<keyword evidence="1" id="KW-0808">Transferase</keyword>
<evidence type="ECO:0000313" key="5">
    <source>
        <dbReference type="Proteomes" id="UP001205311"/>
    </source>
</evidence>
<reference evidence="4 5" key="1">
    <citation type="submission" date="2022-06" db="EMBL/GenBank/DDBJ databases">
        <title>Genomic Encyclopedia of Archaeal and Bacterial Type Strains, Phase II (KMG-II): from individual species to whole genera.</title>
        <authorList>
            <person name="Goeker M."/>
        </authorList>
    </citation>
    <scope>NUCLEOTIDE SEQUENCE [LARGE SCALE GENOMIC DNA]</scope>
    <source>
        <strain evidence="4 5">DSM 40477</strain>
    </source>
</reference>